<dbReference type="PANTHER" id="PTHR23546:SF1">
    <property type="entry name" value="MEMBRANE PROTEIN"/>
    <property type="match status" value="1"/>
</dbReference>
<feature type="transmembrane region" description="Helical" evidence="4">
    <location>
        <begin position="241"/>
        <end position="263"/>
    </location>
</feature>
<feature type="transmembrane region" description="Helical" evidence="4">
    <location>
        <begin position="20"/>
        <end position="40"/>
    </location>
</feature>
<feature type="transmembrane region" description="Helical" evidence="4">
    <location>
        <begin position="173"/>
        <end position="191"/>
    </location>
</feature>
<dbReference type="Gene3D" id="1.20.1250.20">
    <property type="entry name" value="MFS general substrate transporter like domains"/>
    <property type="match status" value="1"/>
</dbReference>
<feature type="transmembrane region" description="Helical" evidence="4">
    <location>
        <begin position="275"/>
        <end position="294"/>
    </location>
</feature>
<gene>
    <name evidence="6" type="ORF">D0911_00995</name>
</gene>
<sequence>MSNSAAAAGKSGFKAMFTLYLAMMCVGMGQTVVFAILPMLGRELHLDLLVFNLPFSDIVIEPRELAITSLSALTAFVFFVVAPKWGRLSDRWGRKPLIIFGLFGYVAGTLAFNGVAYLGLSGALVGTTLFVCLIISRAFHAVVMSATHPASAAYMVDVTSVYERTKGMGKLQACNQLGVMVGPALAWFVTFNYLAPLYIQAAVALIVGLLVCLYLPAIPPANTTGRKQAKLAYFDPRYRKFIILGFIIYSLLGMVQQTLGFYFQDILAIDGVRAAQLFSSAMVVSSIAILLAQFGVVRSYSGLPMGLLRIGLPFMLLSYLLLANATALWMLYLAMGLFGFGMGLTGPSFTASATMAVESHEQGGLAGLIGAIAGLGFMFGPLIGGGLYRLSPSYPYWCSALVMTVVILSLSILDKSRKK</sequence>
<feature type="domain" description="Major facilitator superfamily (MFS) profile" evidence="5">
    <location>
        <begin position="15"/>
        <end position="417"/>
    </location>
</feature>
<dbReference type="PANTHER" id="PTHR23546">
    <property type="entry name" value="TRANSPORT PROTEIN"/>
    <property type="match status" value="1"/>
</dbReference>
<evidence type="ECO:0000256" key="1">
    <source>
        <dbReference type="ARBA" id="ARBA00022692"/>
    </source>
</evidence>
<keyword evidence="7" id="KW-1185">Reference proteome</keyword>
<evidence type="ECO:0000259" key="5">
    <source>
        <dbReference type="PROSITE" id="PS50850"/>
    </source>
</evidence>
<name>A0ABX9W751_9GAMM</name>
<feature type="transmembrane region" description="Helical" evidence="4">
    <location>
        <begin position="97"/>
        <end position="118"/>
    </location>
</feature>
<feature type="transmembrane region" description="Helical" evidence="4">
    <location>
        <begin position="306"/>
        <end position="323"/>
    </location>
</feature>
<keyword evidence="3 4" id="KW-0472">Membrane</keyword>
<feature type="transmembrane region" description="Helical" evidence="4">
    <location>
        <begin position="124"/>
        <end position="143"/>
    </location>
</feature>
<accession>A0ABX9W751</accession>
<dbReference type="Proteomes" id="UP000274695">
    <property type="component" value="Unassembled WGS sequence"/>
</dbReference>
<feature type="transmembrane region" description="Helical" evidence="4">
    <location>
        <begin position="65"/>
        <end position="85"/>
    </location>
</feature>
<dbReference type="EMBL" id="RHGB01000001">
    <property type="protein sequence ID" value="RNL67640.1"/>
    <property type="molecule type" value="Genomic_DNA"/>
</dbReference>
<dbReference type="Pfam" id="PF07690">
    <property type="entry name" value="MFS_1"/>
    <property type="match status" value="1"/>
</dbReference>
<dbReference type="InterPro" id="IPR036259">
    <property type="entry name" value="MFS_trans_sf"/>
</dbReference>
<evidence type="ECO:0000256" key="2">
    <source>
        <dbReference type="ARBA" id="ARBA00022989"/>
    </source>
</evidence>
<feature type="transmembrane region" description="Helical" evidence="4">
    <location>
        <begin position="394"/>
        <end position="413"/>
    </location>
</feature>
<organism evidence="6 7">
    <name type="scientific">Zhongshania marina</name>
    <dbReference type="NCBI Taxonomy" id="2304603"/>
    <lineage>
        <taxon>Bacteria</taxon>
        <taxon>Pseudomonadati</taxon>
        <taxon>Pseudomonadota</taxon>
        <taxon>Gammaproteobacteria</taxon>
        <taxon>Cellvibrionales</taxon>
        <taxon>Spongiibacteraceae</taxon>
        <taxon>Zhongshania</taxon>
    </lineage>
</organism>
<keyword evidence="2 4" id="KW-1133">Transmembrane helix</keyword>
<evidence type="ECO:0000256" key="3">
    <source>
        <dbReference type="ARBA" id="ARBA00023136"/>
    </source>
</evidence>
<dbReference type="InterPro" id="IPR011701">
    <property type="entry name" value="MFS"/>
</dbReference>
<comment type="caution">
    <text evidence="6">The sequence shown here is derived from an EMBL/GenBank/DDBJ whole genome shotgun (WGS) entry which is preliminary data.</text>
</comment>
<feature type="transmembrane region" description="Helical" evidence="4">
    <location>
        <begin position="365"/>
        <end position="388"/>
    </location>
</feature>
<feature type="transmembrane region" description="Helical" evidence="4">
    <location>
        <begin position="197"/>
        <end position="220"/>
    </location>
</feature>
<dbReference type="PROSITE" id="PS50850">
    <property type="entry name" value="MFS"/>
    <property type="match status" value="1"/>
</dbReference>
<evidence type="ECO:0000313" key="7">
    <source>
        <dbReference type="Proteomes" id="UP000274695"/>
    </source>
</evidence>
<evidence type="ECO:0000256" key="4">
    <source>
        <dbReference type="SAM" id="Phobius"/>
    </source>
</evidence>
<dbReference type="InterPro" id="IPR020846">
    <property type="entry name" value="MFS_dom"/>
</dbReference>
<dbReference type="SUPFAM" id="SSF103473">
    <property type="entry name" value="MFS general substrate transporter"/>
    <property type="match status" value="1"/>
</dbReference>
<dbReference type="RefSeq" id="WP_123181126.1">
    <property type="nucleotide sequence ID" value="NZ_RHGB01000001.1"/>
</dbReference>
<proteinExistence type="predicted"/>
<protein>
    <submittedName>
        <fullName evidence="6">MFS transporter</fullName>
    </submittedName>
</protein>
<keyword evidence="1 4" id="KW-0812">Transmembrane</keyword>
<evidence type="ECO:0000313" key="6">
    <source>
        <dbReference type="EMBL" id="RNL67640.1"/>
    </source>
</evidence>
<reference evidence="6 7" key="1">
    <citation type="submission" date="2018-10" db="EMBL/GenBank/DDBJ databases">
        <title>Draft genome sequence of Zhongshania sp. DSW25-10.</title>
        <authorList>
            <person name="Oh J."/>
        </authorList>
    </citation>
    <scope>NUCLEOTIDE SEQUENCE [LARGE SCALE GENOMIC DNA]</scope>
    <source>
        <strain evidence="6 7">DSW25-10</strain>
    </source>
</reference>